<keyword evidence="1" id="KW-0732">Signal</keyword>
<organism evidence="2 3">
    <name type="scientific">Drechslerella stenobrocha 248</name>
    <dbReference type="NCBI Taxonomy" id="1043628"/>
    <lineage>
        <taxon>Eukaryota</taxon>
        <taxon>Fungi</taxon>
        <taxon>Dikarya</taxon>
        <taxon>Ascomycota</taxon>
        <taxon>Pezizomycotina</taxon>
        <taxon>Orbiliomycetes</taxon>
        <taxon>Orbiliales</taxon>
        <taxon>Orbiliaceae</taxon>
        <taxon>Drechslerella</taxon>
    </lineage>
</organism>
<protein>
    <submittedName>
        <fullName evidence="2">Uncharacterized protein</fullName>
    </submittedName>
</protein>
<feature type="chain" id="PRO_5004895663" evidence="1">
    <location>
        <begin position="47"/>
        <end position="307"/>
    </location>
</feature>
<keyword evidence="3" id="KW-1185">Reference proteome</keyword>
<reference evidence="2 3" key="1">
    <citation type="submission" date="2013-05" db="EMBL/GenBank/DDBJ databases">
        <title>Drechslerella stenobrocha genome reveals carnivorous origination and mechanical trapping mechanism of predatory fungi.</title>
        <authorList>
            <person name="Liu X."/>
            <person name="Zhang W."/>
            <person name="Liu K."/>
        </authorList>
    </citation>
    <scope>NUCLEOTIDE SEQUENCE [LARGE SCALE GENOMIC DNA]</scope>
    <source>
        <strain evidence="2 3">248</strain>
    </source>
</reference>
<gene>
    <name evidence="2" type="ORF">DRE_03992</name>
</gene>
<dbReference type="AlphaFoldDB" id="W7I2U8"/>
<dbReference type="OrthoDB" id="10255963at2759"/>
<accession>W7I2U8</accession>
<dbReference type="EMBL" id="KI966415">
    <property type="protein sequence ID" value="EWC46747.1"/>
    <property type="molecule type" value="Genomic_DNA"/>
</dbReference>
<evidence type="ECO:0000313" key="3">
    <source>
        <dbReference type="Proteomes" id="UP000024837"/>
    </source>
</evidence>
<evidence type="ECO:0000256" key="1">
    <source>
        <dbReference type="SAM" id="SignalP"/>
    </source>
</evidence>
<evidence type="ECO:0000313" key="2">
    <source>
        <dbReference type="EMBL" id="EWC46747.1"/>
    </source>
</evidence>
<dbReference type="HOGENOM" id="CLU_078832_0_0_1"/>
<name>W7I2U8_9PEZI</name>
<feature type="signal peptide" evidence="1">
    <location>
        <begin position="1"/>
        <end position="46"/>
    </location>
</feature>
<proteinExistence type="predicted"/>
<sequence>MMKILPPLAPPTSTVAPNAISSFPSAISLLLLLLLSLLTAPNPALADRGYPDDVATTDPLRLVRESAPLWLLPTGTCIPTAAVTNGIQNNGTASDLCQLLGSLTTGCPAQAPYYGSYSKSTPFPTYYLLRYCPNVNQIRILYNAYYPKDTSHPHDWEWAVVTFKQNQTAGSDWRWHREKLILQNEGAVTVSDWRDVPEAYAEGDDPHNNSGANGDHPKLYVGKFRHSVHVDPFTFILSKYKCPYNGSPIYGDWDYRQADYYFPAQEWLVDGGSLRKDWTWGEADSPPPAFSSDGKYDLCYLRVDVTS</sequence>
<dbReference type="Proteomes" id="UP000024837">
    <property type="component" value="Unassembled WGS sequence"/>
</dbReference>